<evidence type="ECO:0000313" key="2">
    <source>
        <dbReference type="Proteomes" id="UP000542813"/>
    </source>
</evidence>
<reference evidence="1 2" key="1">
    <citation type="submission" date="2020-08" db="EMBL/GenBank/DDBJ databases">
        <title>Sequencing the genomes of 1000 actinobacteria strains.</title>
        <authorList>
            <person name="Klenk H.-P."/>
        </authorList>
    </citation>
    <scope>NUCLEOTIDE SEQUENCE [LARGE SCALE GENOMIC DNA]</scope>
    <source>
        <strain evidence="1 2">DSM 102122</strain>
    </source>
</reference>
<dbReference type="GO" id="GO:0050308">
    <property type="term" value="F:sugar-phosphatase activity"/>
    <property type="evidence" value="ECO:0007669"/>
    <property type="project" value="TreeGrafter"/>
</dbReference>
<dbReference type="InterPro" id="IPR051806">
    <property type="entry name" value="HAD-like_SPP"/>
</dbReference>
<dbReference type="NCBIfam" id="TIGR01509">
    <property type="entry name" value="HAD-SF-IA-v3"/>
    <property type="match status" value="1"/>
</dbReference>
<dbReference type="Gene3D" id="3.40.50.1000">
    <property type="entry name" value="HAD superfamily/HAD-like"/>
    <property type="match status" value="1"/>
</dbReference>
<dbReference type="Pfam" id="PF00702">
    <property type="entry name" value="Hydrolase"/>
    <property type="match status" value="1"/>
</dbReference>
<dbReference type="EMBL" id="JACHMM010000001">
    <property type="protein sequence ID" value="MBB5788778.1"/>
    <property type="molecule type" value="Genomic_DNA"/>
</dbReference>
<gene>
    <name evidence="1" type="ORF">HD601_003353</name>
</gene>
<dbReference type="InterPro" id="IPR036412">
    <property type="entry name" value="HAD-like_sf"/>
</dbReference>
<evidence type="ECO:0000313" key="1">
    <source>
        <dbReference type="EMBL" id="MBB5788778.1"/>
    </source>
</evidence>
<accession>A0A7W9GRL8</accession>
<protein>
    <submittedName>
        <fullName evidence="1">HAD superfamily hydrolase (TIGR01509 family)</fullName>
    </submittedName>
</protein>
<dbReference type="InterPro" id="IPR006439">
    <property type="entry name" value="HAD-SF_hydro_IA"/>
</dbReference>
<dbReference type="Proteomes" id="UP000542813">
    <property type="component" value="Unassembled WGS sequence"/>
</dbReference>
<dbReference type="PANTHER" id="PTHR43481:SF4">
    <property type="entry name" value="GLYCEROL-1-PHOSPHATE PHOSPHOHYDROLASE 1-RELATED"/>
    <property type="match status" value="1"/>
</dbReference>
<name>A0A7W9GRL8_9ACTN</name>
<proteinExistence type="predicted"/>
<comment type="caution">
    <text evidence="1">The sequence shown here is derived from an EMBL/GenBank/DDBJ whole genome shotgun (WGS) entry which is preliminary data.</text>
</comment>
<organism evidence="1 2">
    <name type="scientific">Jiangella mangrovi</name>
    <dbReference type="NCBI Taxonomy" id="1524084"/>
    <lineage>
        <taxon>Bacteria</taxon>
        <taxon>Bacillati</taxon>
        <taxon>Actinomycetota</taxon>
        <taxon>Actinomycetes</taxon>
        <taxon>Jiangellales</taxon>
        <taxon>Jiangellaceae</taxon>
        <taxon>Jiangella</taxon>
    </lineage>
</organism>
<keyword evidence="1" id="KW-0378">Hydrolase</keyword>
<dbReference type="RefSeq" id="WP_184823654.1">
    <property type="nucleotide sequence ID" value="NZ_JACHMM010000001.1"/>
</dbReference>
<dbReference type="AlphaFoldDB" id="A0A7W9GRL8"/>
<dbReference type="InterPro" id="IPR023214">
    <property type="entry name" value="HAD_sf"/>
</dbReference>
<keyword evidence="2" id="KW-1185">Reference proteome</keyword>
<dbReference type="SUPFAM" id="SSF56784">
    <property type="entry name" value="HAD-like"/>
    <property type="match status" value="1"/>
</dbReference>
<sequence length="187" mass="19797">MTTVTLYLDRLDAVIFDVDSIVKGTAEAHVYGDTVRVLRELRLRYVPTAAVSSSRHRVQVLHSAGVAGLLDVRVDGADLDRLGLPGKPFPAAYQEAARRLGARPAGCAVVEDAVAGVRAGHTGGFGVVIGVDRGGDLAGALYDAGATVVVSSMSDVLLVERTPLRLVQARRGQADAVWNDRPVIWSQ</sequence>
<dbReference type="PANTHER" id="PTHR43481">
    <property type="entry name" value="FRUCTOSE-1-PHOSPHATE PHOSPHATASE"/>
    <property type="match status" value="1"/>
</dbReference>